<feature type="transmembrane region" description="Helical" evidence="1">
    <location>
        <begin position="31"/>
        <end position="53"/>
    </location>
</feature>
<feature type="transmembrane region" description="Helical" evidence="1">
    <location>
        <begin position="65"/>
        <end position="86"/>
    </location>
</feature>
<evidence type="ECO:0008006" key="4">
    <source>
        <dbReference type="Google" id="ProtNLM"/>
    </source>
</evidence>
<keyword evidence="3" id="KW-1185">Reference proteome</keyword>
<dbReference type="PATRIC" id="fig|39960.10.peg.556"/>
<feature type="transmembrane region" description="Helical" evidence="1">
    <location>
        <begin position="157"/>
        <end position="175"/>
    </location>
</feature>
<name>A0A074MFR0_9SPHN</name>
<gene>
    <name evidence="2" type="ORF">EH32_00825</name>
</gene>
<organism evidence="2 3">
    <name type="scientific">Erythrobacter litoralis</name>
    <dbReference type="NCBI Taxonomy" id="39960"/>
    <lineage>
        <taxon>Bacteria</taxon>
        <taxon>Pseudomonadati</taxon>
        <taxon>Pseudomonadota</taxon>
        <taxon>Alphaproteobacteria</taxon>
        <taxon>Sphingomonadales</taxon>
        <taxon>Erythrobacteraceae</taxon>
        <taxon>Erythrobacter/Porphyrobacter group</taxon>
        <taxon>Erythrobacter</taxon>
    </lineage>
</organism>
<evidence type="ECO:0000313" key="3">
    <source>
        <dbReference type="Proteomes" id="UP000027866"/>
    </source>
</evidence>
<dbReference type="RefSeq" id="WP_034905548.1">
    <property type="nucleotide sequence ID" value="NZ_CP017057.1"/>
</dbReference>
<keyword evidence="1" id="KW-1133">Transmembrane helix</keyword>
<evidence type="ECO:0000256" key="1">
    <source>
        <dbReference type="SAM" id="Phobius"/>
    </source>
</evidence>
<sequence>MTELVRRFAFPLATSDRPAPSGHDFPPRLRALVALVAAGMSVAALVAIVRGLSGTAPYHSNIRELAILIHVATVLPAIPLGGWLILARKGGALHKAMGRIWVGLMVTTALAAMFIGQGGEALHVSPIQIFVPLTLIAAWKLVAAARRGDMKTHRKEVLMLFLGALTIPGLVAFLMPGRMMHVWLFG</sequence>
<accession>A0A074MFR0</accession>
<comment type="caution">
    <text evidence="2">The sequence shown here is derived from an EMBL/GenBank/DDBJ whole genome shotgun (WGS) entry which is preliminary data.</text>
</comment>
<keyword evidence="1" id="KW-0812">Transmembrane</keyword>
<dbReference type="KEGG" id="elq:Ga0102493_111473"/>
<protein>
    <recommendedName>
        <fullName evidence="4">DUF2306 domain-containing protein</fullName>
    </recommendedName>
</protein>
<evidence type="ECO:0000313" key="2">
    <source>
        <dbReference type="EMBL" id="KEO92319.1"/>
    </source>
</evidence>
<keyword evidence="1" id="KW-0472">Membrane</keyword>
<dbReference type="AlphaFoldDB" id="A0A074MFR0"/>
<reference evidence="2 3" key="1">
    <citation type="submission" date="2014-04" db="EMBL/GenBank/DDBJ databases">
        <title>A comprehensive comparison of genomes of Erythrobacter spp. Strains.</title>
        <authorList>
            <person name="Zheng Q."/>
        </authorList>
    </citation>
    <scope>NUCLEOTIDE SEQUENCE [LARGE SCALE GENOMIC DNA]</scope>
    <source>
        <strain evidence="2 3">DSM 8509</strain>
    </source>
</reference>
<feature type="transmembrane region" description="Helical" evidence="1">
    <location>
        <begin position="127"/>
        <end position="145"/>
    </location>
</feature>
<dbReference type="EMBL" id="JMIX01000010">
    <property type="protein sequence ID" value="KEO92319.1"/>
    <property type="molecule type" value="Genomic_DNA"/>
</dbReference>
<feature type="transmembrane region" description="Helical" evidence="1">
    <location>
        <begin position="98"/>
        <end position="115"/>
    </location>
</feature>
<dbReference type="Proteomes" id="UP000027866">
    <property type="component" value="Unassembled WGS sequence"/>
</dbReference>
<proteinExistence type="predicted"/>